<protein>
    <submittedName>
        <fullName evidence="1">Uncharacterized protein</fullName>
    </submittedName>
</protein>
<evidence type="ECO:0000313" key="1">
    <source>
        <dbReference type="EMBL" id="KAK2771580.1"/>
    </source>
</evidence>
<sequence>MGGARGDRGRLPIWSADLQRRFVLPWITP</sequence>
<accession>A0AAD9YKR7</accession>
<proteinExistence type="predicted"/>
<keyword evidence="2" id="KW-1185">Reference proteome</keyword>
<dbReference type="EMBL" id="VYYT01000079">
    <property type="protein sequence ID" value="KAK2771580.1"/>
    <property type="molecule type" value="Genomic_DNA"/>
</dbReference>
<comment type="caution">
    <text evidence="1">The sequence shown here is derived from an EMBL/GenBank/DDBJ whole genome shotgun (WGS) entry which is preliminary data.</text>
</comment>
<gene>
    <name evidence="1" type="ORF">CKAH01_04155</name>
</gene>
<name>A0AAD9YKR7_COLKA</name>
<reference evidence="1" key="1">
    <citation type="submission" date="2023-02" db="EMBL/GenBank/DDBJ databases">
        <title>Colletotrichum kahawae CIFC_Que2 genome sequencing and assembly.</title>
        <authorList>
            <person name="Baroncelli R."/>
        </authorList>
    </citation>
    <scope>NUCLEOTIDE SEQUENCE</scope>
    <source>
        <strain evidence="1">CIFC_Que2</strain>
    </source>
</reference>
<organism evidence="1 2">
    <name type="scientific">Colletotrichum kahawae</name>
    <name type="common">Coffee berry disease fungus</name>
    <dbReference type="NCBI Taxonomy" id="34407"/>
    <lineage>
        <taxon>Eukaryota</taxon>
        <taxon>Fungi</taxon>
        <taxon>Dikarya</taxon>
        <taxon>Ascomycota</taxon>
        <taxon>Pezizomycotina</taxon>
        <taxon>Sordariomycetes</taxon>
        <taxon>Hypocreomycetidae</taxon>
        <taxon>Glomerellales</taxon>
        <taxon>Glomerellaceae</taxon>
        <taxon>Colletotrichum</taxon>
        <taxon>Colletotrichum gloeosporioides species complex</taxon>
    </lineage>
</organism>
<dbReference type="Proteomes" id="UP001281614">
    <property type="component" value="Unassembled WGS sequence"/>
</dbReference>
<evidence type="ECO:0000313" key="2">
    <source>
        <dbReference type="Proteomes" id="UP001281614"/>
    </source>
</evidence>
<dbReference type="AlphaFoldDB" id="A0AAD9YKR7"/>